<protein>
    <submittedName>
        <fullName evidence="7">LSm14A-like protein</fullName>
    </submittedName>
</protein>
<name>A0A7G8Z807_9ROSI</name>
<evidence type="ECO:0000256" key="2">
    <source>
        <dbReference type="PROSITE-ProRule" id="PRU00869"/>
    </source>
</evidence>
<dbReference type="EMBL" id="MT326639">
    <property type="protein sequence ID" value="QNL13415.1"/>
    <property type="molecule type" value="mRNA"/>
</dbReference>
<feature type="region of interest" description="Disordered" evidence="3">
    <location>
        <begin position="451"/>
        <end position="484"/>
    </location>
</feature>
<sequence length="568" mass="61099">MASSNAKTAAHSYIGSFISLISKYEIRYEGVLCHLNVNDSTIGLKNVKSYGTEGRKKDGPQVPASDKAYEYILFRGSDIKDLEVKSSPPPQKEEQLYEDPAIIQSQYAGVPMNSPPLTSVGGKTSTRTSLWQDTPALNTQTNPGALPAYHPVTQAGLLNPSQITPSAGSPVFSTPIYHHQQGYGGTSVNKLYSPQLPIPFQSPSTVSPPLTAQNGTQTLSPHASPILGLTNASGSAAYMPASIGFNSLVPNTLSSLPPVQSSSAAEMSSSLPLKAVPPSSAAYMTDNNLIMSSIPSTGQNTRTIEAQNTGKAVSDHVAVHPTQTAPFTALPLMGSASGPLLTPPLPLLMPNQLTAARPPVLPSMQKIYPDKKDTGVIRLTSYNPPSTMSTPTPYNPPSTMATQITQAPLLPLPVSALQSQQSTTQFTEEFDFEAMNEKFKKDEVWGYLGKEKQKDKCEDAEDDATDQSLRDKEARGLVTSSDPKPAYKKDDFFDTISCNSLTRGVRDGQNRFSERMKLDTETFGNFRQRPHQGYGGYGAGRAQNYRGSYAGGRGYGYGGRGRGRNMNN</sequence>
<dbReference type="SMART" id="SM01271">
    <property type="entry name" value="LSM14"/>
    <property type="match status" value="1"/>
</dbReference>
<evidence type="ECO:0000256" key="1">
    <source>
        <dbReference type="PROSITE-ProRule" id="PRU00846"/>
    </source>
</evidence>
<dbReference type="PROSITE" id="PS51536">
    <property type="entry name" value="TFG"/>
    <property type="match status" value="1"/>
</dbReference>
<feature type="short sequence motif" description="TFG box" evidence="2">
    <location>
        <begin position="507"/>
        <end position="527"/>
    </location>
</feature>
<dbReference type="Gene3D" id="2.30.30.100">
    <property type="match status" value="1"/>
</dbReference>
<feature type="domain" description="DFDF" evidence="4">
    <location>
        <begin position="418"/>
        <end position="454"/>
    </location>
</feature>
<dbReference type="Pfam" id="PF12701">
    <property type="entry name" value="LSM14"/>
    <property type="match status" value="1"/>
</dbReference>
<dbReference type="InterPro" id="IPR025761">
    <property type="entry name" value="FFD_box"/>
</dbReference>
<dbReference type="InterPro" id="IPR019050">
    <property type="entry name" value="FDF_dom"/>
</dbReference>
<evidence type="ECO:0000259" key="4">
    <source>
        <dbReference type="PROSITE" id="PS51512"/>
    </source>
</evidence>
<dbReference type="PROSITE" id="PS51513">
    <property type="entry name" value="FFD"/>
    <property type="match status" value="1"/>
</dbReference>
<dbReference type="InterPro" id="IPR025768">
    <property type="entry name" value="TFG_box"/>
</dbReference>
<evidence type="ECO:0000259" key="6">
    <source>
        <dbReference type="PROSITE" id="PS51536"/>
    </source>
</evidence>
<evidence type="ECO:0000259" key="5">
    <source>
        <dbReference type="PROSITE" id="PS51513"/>
    </source>
</evidence>
<accession>A0A7G8Z807</accession>
<dbReference type="GO" id="GO:0003729">
    <property type="term" value="F:mRNA binding"/>
    <property type="evidence" value="ECO:0007669"/>
    <property type="project" value="TreeGrafter"/>
</dbReference>
<dbReference type="GO" id="GO:0034063">
    <property type="term" value="P:stress granule assembly"/>
    <property type="evidence" value="ECO:0007669"/>
    <property type="project" value="TreeGrafter"/>
</dbReference>
<dbReference type="GO" id="GO:0000932">
    <property type="term" value="C:P-body"/>
    <property type="evidence" value="ECO:0007669"/>
    <property type="project" value="TreeGrafter"/>
</dbReference>
<dbReference type="AlphaFoldDB" id="A0A7G8Z807"/>
<dbReference type="PANTHER" id="PTHR13586">
    <property type="entry name" value="SCD6 PROTEIN-RELATED"/>
    <property type="match status" value="1"/>
</dbReference>
<dbReference type="InterPro" id="IPR025762">
    <property type="entry name" value="DFDF"/>
</dbReference>
<evidence type="ECO:0000256" key="3">
    <source>
        <dbReference type="SAM" id="MobiDB-lite"/>
    </source>
</evidence>
<feature type="domain" description="FFD box profile" evidence="5">
    <location>
        <begin position="485"/>
        <end position="500"/>
    </location>
</feature>
<proteinExistence type="evidence at transcript level"/>
<dbReference type="SUPFAM" id="SSF50182">
    <property type="entry name" value="Sm-like ribonucleoproteins"/>
    <property type="match status" value="1"/>
</dbReference>
<evidence type="ECO:0000313" key="7">
    <source>
        <dbReference type="EMBL" id="QNL13415.1"/>
    </source>
</evidence>
<dbReference type="SMART" id="SM01199">
    <property type="entry name" value="FDF"/>
    <property type="match status" value="1"/>
</dbReference>
<organism evidence="7">
    <name type="scientific">Dimocarpus longan</name>
    <dbReference type="NCBI Taxonomy" id="128017"/>
    <lineage>
        <taxon>Eukaryota</taxon>
        <taxon>Viridiplantae</taxon>
        <taxon>Streptophyta</taxon>
        <taxon>Embryophyta</taxon>
        <taxon>Tracheophyta</taxon>
        <taxon>Spermatophyta</taxon>
        <taxon>Magnoliopsida</taxon>
        <taxon>eudicotyledons</taxon>
        <taxon>Gunneridae</taxon>
        <taxon>Pentapetalae</taxon>
        <taxon>rosids</taxon>
        <taxon>malvids</taxon>
        <taxon>Sapindales</taxon>
        <taxon>Sapindaceae</taxon>
        <taxon>Dimocarpus</taxon>
    </lineage>
</organism>
<dbReference type="CDD" id="cd01736">
    <property type="entry name" value="LSm14_N"/>
    <property type="match status" value="1"/>
</dbReference>
<dbReference type="PROSITE" id="PS51512">
    <property type="entry name" value="DFDF"/>
    <property type="match status" value="1"/>
</dbReference>
<dbReference type="InterPro" id="IPR025609">
    <property type="entry name" value="Lsm14-like_N"/>
</dbReference>
<reference evidence="7" key="1">
    <citation type="submission" date="2020-04" db="EMBL/GenBank/DDBJ databases">
        <authorList>
            <person name="Lin Y."/>
            <person name="Li X."/>
            <person name="Lai Z."/>
        </authorList>
    </citation>
    <scope>NUCLEOTIDE SEQUENCE</scope>
</reference>
<feature type="domain" description="TFG box profile" evidence="6">
    <location>
        <begin position="507"/>
        <end position="527"/>
    </location>
</feature>
<feature type="short sequence motif" description="FFD box" evidence="1">
    <location>
        <begin position="485"/>
        <end position="500"/>
    </location>
</feature>
<dbReference type="GO" id="GO:0033962">
    <property type="term" value="P:P-body assembly"/>
    <property type="evidence" value="ECO:0007669"/>
    <property type="project" value="TreeGrafter"/>
</dbReference>
<dbReference type="Pfam" id="PF09532">
    <property type="entry name" value="FDF"/>
    <property type="match status" value="1"/>
</dbReference>
<dbReference type="InterPro" id="IPR010920">
    <property type="entry name" value="LSM_dom_sf"/>
</dbReference>
<dbReference type="PANTHER" id="PTHR13586:SF23">
    <property type="entry name" value="DECAPPING 5-LIKE PROTEIN-RELATED"/>
    <property type="match status" value="1"/>
</dbReference>